<reference evidence="6" key="1">
    <citation type="journal article" date="2016" name="Nature">
        <title>The genome of the seagrass Zostera marina reveals angiosperm adaptation to the sea.</title>
        <authorList>
            <person name="Olsen J.L."/>
            <person name="Rouze P."/>
            <person name="Verhelst B."/>
            <person name="Lin Y.-C."/>
            <person name="Bayer T."/>
            <person name="Collen J."/>
            <person name="Dattolo E."/>
            <person name="De Paoli E."/>
            <person name="Dittami S."/>
            <person name="Maumus F."/>
            <person name="Michel G."/>
            <person name="Kersting A."/>
            <person name="Lauritano C."/>
            <person name="Lohaus R."/>
            <person name="Toepel M."/>
            <person name="Tonon T."/>
            <person name="Vanneste K."/>
            <person name="Amirebrahimi M."/>
            <person name="Brakel J."/>
            <person name="Bostroem C."/>
            <person name="Chovatia M."/>
            <person name="Grimwood J."/>
            <person name="Jenkins J.W."/>
            <person name="Jueterbock A."/>
            <person name="Mraz A."/>
            <person name="Stam W.T."/>
            <person name="Tice H."/>
            <person name="Bornberg-Bauer E."/>
            <person name="Green P.J."/>
            <person name="Pearson G.A."/>
            <person name="Procaccini G."/>
            <person name="Duarte C.M."/>
            <person name="Schmutz J."/>
            <person name="Reusch T.B.H."/>
            <person name="Van de Peer Y."/>
        </authorList>
    </citation>
    <scope>NUCLEOTIDE SEQUENCE [LARGE SCALE GENOMIC DNA]</scope>
    <source>
        <strain evidence="6">cv. Finnish</strain>
    </source>
</reference>
<name>A0A0K9NPU2_ZOSMR</name>
<dbReference type="InterPro" id="IPR001938">
    <property type="entry name" value="Thaumatin"/>
</dbReference>
<proteinExistence type="inferred from homology"/>
<dbReference type="Pfam" id="PF00314">
    <property type="entry name" value="Thaumatin"/>
    <property type="match status" value="1"/>
</dbReference>
<dbReference type="OrthoDB" id="430315at2759"/>
<dbReference type="PROSITE" id="PS51367">
    <property type="entry name" value="THAUMATIN_2"/>
    <property type="match status" value="1"/>
</dbReference>
<feature type="transmembrane region" description="Helical" evidence="4">
    <location>
        <begin position="280"/>
        <end position="300"/>
    </location>
</feature>
<comment type="caution">
    <text evidence="5">The sequence shown here is derived from an EMBL/GenBank/DDBJ whole genome shotgun (WGS) entry which is preliminary data.</text>
</comment>
<protein>
    <submittedName>
        <fullName evidence="5">Pathogenesis-related thaumatin superfamily protein</fullName>
    </submittedName>
</protein>
<evidence type="ECO:0000313" key="5">
    <source>
        <dbReference type="EMBL" id="KMZ58804.1"/>
    </source>
</evidence>
<dbReference type="CDD" id="cd09218">
    <property type="entry name" value="TLP-PA"/>
    <property type="match status" value="1"/>
</dbReference>
<dbReference type="FunFam" id="2.60.110.10:FF:000002">
    <property type="entry name" value="Thaumatin-like protein 1a"/>
    <property type="match status" value="1"/>
</dbReference>
<accession>A0A0K9NPU2</accession>
<keyword evidence="4" id="KW-1133">Transmembrane helix</keyword>
<dbReference type="Proteomes" id="UP000036987">
    <property type="component" value="Unassembled WGS sequence"/>
</dbReference>
<organism evidence="5 6">
    <name type="scientific">Zostera marina</name>
    <name type="common">Eelgrass</name>
    <dbReference type="NCBI Taxonomy" id="29655"/>
    <lineage>
        <taxon>Eukaryota</taxon>
        <taxon>Viridiplantae</taxon>
        <taxon>Streptophyta</taxon>
        <taxon>Embryophyta</taxon>
        <taxon>Tracheophyta</taxon>
        <taxon>Spermatophyta</taxon>
        <taxon>Magnoliopsida</taxon>
        <taxon>Liliopsida</taxon>
        <taxon>Zosteraceae</taxon>
        <taxon>Zostera</taxon>
    </lineage>
</organism>
<dbReference type="PANTHER" id="PTHR31048">
    <property type="entry name" value="OS03G0233200 PROTEIN"/>
    <property type="match status" value="1"/>
</dbReference>
<dbReference type="PROSITE" id="PS00316">
    <property type="entry name" value="THAUMATIN_1"/>
    <property type="match status" value="1"/>
</dbReference>
<keyword evidence="6" id="KW-1185">Reference proteome</keyword>
<dbReference type="PRINTS" id="PR00347">
    <property type="entry name" value="THAUMATIN"/>
</dbReference>
<dbReference type="InterPro" id="IPR037176">
    <property type="entry name" value="Osmotin/thaumatin-like_sf"/>
</dbReference>
<sequence>MVTMSTKANLIITIFLLSFHIRFGLSSIFTISNNCPQTIWPATLSGAGTPQLPTTELGLNPGQTIQLTAPQGWSGRIWARTECEFNDAGIGNCETGDCGGMLKCNGLGPLPPATLFEITLGKGDEDDFYDISVVDGYNLPMAAAPTVVTTNNSCVATECIVDLNSGCPRELQVEGNGKNGIGVVACKSACEVFGLEKYCCNGNSANPTTCQPSFYSAFFKSACPKAYSYAFDDATSIFTCKASNYEITFCPTINGLRKSNGIPTNQSAQEQDNGDKHEQMASGANALIFPSFFYLIFLTLSL</sequence>
<evidence type="ECO:0000256" key="1">
    <source>
        <dbReference type="ARBA" id="ARBA00010607"/>
    </source>
</evidence>
<feature type="disulfide bond" evidence="3">
    <location>
        <begin position="98"/>
        <end position="104"/>
    </location>
</feature>
<keyword evidence="2 3" id="KW-1015">Disulfide bond</keyword>
<feature type="disulfide bond" evidence="3">
    <location>
        <begin position="35"/>
        <end position="250"/>
    </location>
</feature>
<dbReference type="SMART" id="SM00205">
    <property type="entry name" value="THN"/>
    <property type="match status" value="1"/>
</dbReference>
<dbReference type="SUPFAM" id="SSF49870">
    <property type="entry name" value="Osmotin, thaumatin-like protein"/>
    <property type="match status" value="1"/>
</dbReference>
<dbReference type="PIRSF" id="PIRSF002703">
    <property type="entry name" value="Thaumatin"/>
    <property type="match status" value="1"/>
</dbReference>
<feature type="disulfide bond" evidence="3">
    <location>
        <begin position="167"/>
        <end position="186"/>
    </location>
</feature>
<feature type="disulfide bond" evidence="3">
    <location>
        <begin position="200"/>
        <end position="210"/>
    </location>
</feature>
<feature type="disulfide bond" evidence="3">
    <location>
        <begin position="159"/>
        <end position="223"/>
    </location>
</feature>
<keyword evidence="4" id="KW-0812">Transmembrane</keyword>
<evidence type="ECO:0000256" key="2">
    <source>
        <dbReference type="ARBA" id="ARBA00023157"/>
    </source>
</evidence>
<dbReference type="OMA" id="TECEFND"/>
<evidence type="ECO:0000256" key="4">
    <source>
        <dbReference type="SAM" id="Phobius"/>
    </source>
</evidence>
<feature type="disulfide bond" evidence="3">
    <location>
        <begin position="83"/>
        <end position="93"/>
    </location>
</feature>
<dbReference type="EMBL" id="LFYR01001882">
    <property type="protein sequence ID" value="KMZ58804.1"/>
    <property type="molecule type" value="Genomic_DNA"/>
</dbReference>
<evidence type="ECO:0000256" key="3">
    <source>
        <dbReference type="PIRSR" id="PIRSR002703-1"/>
    </source>
</evidence>
<gene>
    <name evidence="5" type="ORF">ZOSMA_73G00160</name>
</gene>
<dbReference type="Gene3D" id="2.60.110.10">
    <property type="entry name" value="Thaumatin"/>
    <property type="match status" value="1"/>
</dbReference>
<keyword evidence="4" id="KW-0472">Membrane</keyword>
<feature type="disulfide bond" evidence="3">
    <location>
        <begin position="190"/>
        <end position="199"/>
    </location>
</feature>
<dbReference type="GO" id="GO:0006952">
    <property type="term" value="P:defense response"/>
    <property type="evidence" value="ECO:0000318"/>
    <property type="project" value="GO_Central"/>
</dbReference>
<dbReference type="STRING" id="29655.A0A0K9NPU2"/>
<dbReference type="AlphaFoldDB" id="A0A0K9NPU2"/>
<dbReference type="InterPro" id="IPR017949">
    <property type="entry name" value="Thaumatin_CS"/>
</dbReference>
<comment type="similarity">
    <text evidence="1">Belongs to the thaumatin family.</text>
</comment>
<evidence type="ECO:0000313" key="6">
    <source>
        <dbReference type="Proteomes" id="UP000036987"/>
    </source>
</evidence>
<feature type="disulfide bond" evidence="3">
    <location>
        <begin position="154"/>
        <end position="240"/>
    </location>
</feature>